<feature type="compositionally biased region" description="Low complexity" evidence="1">
    <location>
        <begin position="27"/>
        <end position="37"/>
    </location>
</feature>
<evidence type="ECO:0000259" key="2">
    <source>
        <dbReference type="Pfam" id="PF02557"/>
    </source>
</evidence>
<dbReference type="InterPro" id="IPR052179">
    <property type="entry name" value="DD-CPase-like"/>
</dbReference>
<dbReference type="PANTHER" id="PTHR34385">
    <property type="entry name" value="D-ALANYL-D-ALANINE CARBOXYPEPTIDASE"/>
    <property type="match status" value="1"/>
</dbReference>
<feature type="compositionally biased region" description="Low complexity" evidence="1">
    <location>
        <begin position="44"/>
        <end position="55"/>
    </location>
</feature>
<dbReference type="PANTHER" id="PTHR34385:SF1">
    <property type="entry name" value="PEPTIDOGLYCAN L-ALANYL-D-GLUTAMATE ENDOPEPTIDASE CWLK"/>
    <property type="match status" value="1"/>
</dbReference>
<feature type="compositionally biased region" description="Low complexity" evidence="1">
    <location>
        <begin position="198"/>
        <end position="207"/>
    </location>
</feature>
<feature type="compositionally biased region" description="Basic and acidic residues" evidence="1">
    <location>
        <begin position="133"/>
        <end position="169"/>
    </location>
</feature>
<feature type="domain" description="D-alanyl-D-alanine carboxypeptidase-like core" evidence="2">
    <location>
        <begin position="480"/>
        <end position="588"/>
    </location>
</feature>
<feature type="region of interest" description="Disordered" evidence="1">
    <location>
        <begin position="1"/>
        <end position="213"/>
    </location>
</feature>
<evidence type="ECO:0000256" key="1">
    <source>
        <dbReference type="SAM" id="MobiDB-lite"/>
    </source>
</evidence>
<keyword evidence="4" id="KW-1185">Reference proteome</keyword>
<name>A0A4Y3KZD4_9CELL</name>
<evidence type="ECO:0000313" key="4">
    <source>
        <dbReference type="Proteomes" id="UP000317046"/>
    </source>
</evidence>
<dbReference type="EMBL" id="BJLR01000022">
    <property type="protein sequence ID" value="GEA88595.1"/>
    <property type="molecule type" value="Genomic_DNA"/>
</dbReference>
<dbReference type="Gene3D" id="3.30.1380.10">
    <property type="match status" value="1"/>
</dbReference>
<comment type="caution">
    <text evidence="3">The sequence shown here is derived from an EMBL/GenBank/DDBJ whole genome shotgun (WGS) entry which is preliminary data.</text>
</comment>
<dbReference type="GO" id="GO:0008233">
    <property type="term" value="F:peptidase activity"/>
    <property type="evidence" value="ECO:0007669"/>
    <property type="project" value="InterPro"/>
</dbReference>
<dbReference type="InterPro" id="IPR003709">
    <property type="entry name" value="VanY-like_core_dom"/>
</dbReference>
<feature type="compositionally biased region" description="Low complexity" evidence="1">
    <location>
        <begin position="176"/>
        <end position="191"/>
    </location>
</feature>
<dbReference type="AlphaFoldDB" id="A0A4Y3KZD4"/>
<sequence>MGSDPLEPAPAAPVSRRQLREAEKARQAALAAAAAAAPVPSLAPEPTRTPRGTEPAVRAGETWGQAAPVATLAVPRGTVADEPRLLARATSPDTARVLHRGPAGPVTETRGGPVPPAGAAPQAGPTRVASRASLREIRAVDETRVAPRTAAADETRVAPRTAAADETRVTRWSSVGDAPAAPRASAGGATRAARRPAVEAPPAAGRPAVEDTRVPGRAAIEEVRAAGLAAVEQARVAGRPAVEETRVVRRGSAPEAPAAPQRDGALRETHVVPRTPAADETGVVPRTPAVEETRVVPRTPDADTTHVIPATLDEPSAHDAPAASDAHVVPVRSRRAARSSEPGPARVKRSAASAPARGIAHGPRGGTWAARTGVVAALLGVTVVVPVVENALPGGGDFGDPAVVEAELPDTVEALTASTASGLPPASLVSADASPMRSELSASRSEEREPLAGCDGATRAAGANGLLATEDLCTLWEGKTQLRADAAVSLAVLNQAFIARFGVDMCLSSGYRTLAQQRSVKAQKGGLAAAPGKSNHGWGLAVDLCSSETTGAKWTWLNENAPSFGWDNPAWARPGGSGPYERWHWEYTKGVQEDGEFYG</sequence>
<feature type="region of interest" description="Disordered" evidence="1">
    <location>
        <begin position="426"/>
        <end position="452"/>
    </location>
</feature>
<organism evidence="3 4">
    <name type="scientific">Cellulomonas cellasea</name>
    <dbReference type="NCBI Taxonomy" id="43670"/>
    <lineage>
        <taxon>Bacteria</taxon>
        <taxon>Bacillati</taxon>
        <taxon>Actinomycetota</taxon>
        <taxon>Actinomycetes</taxon>
        <taxon>Micrococcales</taxon>
        <taxon>Cellulomonadaceae</taxon>
        <taxon>Cellulomonas</taxon>
    </lineage>
</organism>
<dbReference type="Pfam" id="PF02557">
    <property type="entry name" value="VanY"/>
    <property type="match status" value="1"/>
</dbReference>
<dbReference type="Proteomes" id="UP000317046">
    <property type="component" value="Unassembled WGS sequence"/>
</dbReference>
<accession>A0A4Y3KZD4</accession>
<evidence type="ECO:0000313" key="3">
    <source>
        <dbReference type="EMBL" id="GEA88595.1"/>
    </source>
</evidence>
<protein>
    <recommendedName>
        <fullName evidence="2">D-alanyl-D-alanine carboxypeptidase-like core domain-containing protein</fullName>
    </recommendedName>
</protein>
<feature type="region of interest" description="Disordered" evidence="1">
    <location>
        <begin position="314"/>
        <end position="366"/>
    </location>
</feature>
<reference evidence="3" key="1">
    <citation type="submission" date="2019-06" db="EMBL/GenBank/DDBJ databases">
        <title>Whole genome shotgun sequence of Cellulomonas cellasea NBRC 3753.</title>
        <authorList>
            <person name="Hosoyama A."/>
            <person name="Uohara A."/>
            <person name="Ohji S."/>
            <person name="Ichikawa N."/>
        </authorList>
    </citation>
    <scope>NUCLEOTIDE SEQUENCE [LARGE SCALE GENOMIC DNA]</scope>
    <source>
        <strain evidence="3">NBRC 3753</strain>
    </source>
</reference>
<dbReference type="CDD" id="cd14814">
    <property type="entry name" value="Peptidase_M15"/>
    <property type="match status" value="1"/>
</dbReference>
<dbReference type="GO" id="GO:0006508">
    <property type="term" value="P:proteolysis"/>
    <property type="evidence" value="ECO:0007669"/>
    <property type="project" value="InterPro"/>
</dbReference>
<feature type="compositionally biased region" description="Low complexity" evidence="1">
    <location>
        <begin position="318"/>
        <end position="331"/>
    </location>
</feature>
<dbReference type="InterPro" id="IPR009045">
    <property type="entry name" value="Zn_M74/Hedgehog-like"/>
</dbReference>
<dbReference type="RefSeq" id="WP_141372454.1">
    <property type="nucleotide sequence ID" value="NZ_BJLR01000022.1"/>
</dbReference>
<proteinExistence type="predicted"/>
<dbReference type="SUPFAM" id="SSF55166">
    <property type="entry name" value="Hedgehog/DD-peptidase"/>
    <property type="match status" value="1"/>
</dbReference>
<gene>
    <name evidence="3" type="ORF">CCE01nite_25440</name>
</gene>